<keyword evidence="1" id="KW-1185">Reference proteome</keyword>
<protein>
    <submittedName>
        <fullName evidence="2">Kinesin motor domain-containing protein</fullName>
    </submittedName>
</protein>
<proteinExistence type="predicted"/>
<sequence>MNAKVEEVRLRVRVRVRRKQDNEEQINTDAFFCDSIPALNHRRCIRSITNYGFNNMEGVVKKTKNIRLRAHVVDTAGLPAFEYVSENSTQREQDEQKLQSFDALWKEYCSKFPDSRNCRRNRSSELRQHLTLKTPLLAHTPA</sequence>
<accession>A0A7I4YMR5</accession>
<evidence type="ECO:0000313" key="1">
    <source>
        <dbReference type="Proteomes" id="UP000025227"/>
    </source>
</evidence>
<dbReference type="AlphaFoldDB" id="A0A7I4YMR5"/>
<organism evidence="1 2">
    <name type="scientific">Haemonchus contortus</name>
    <name type="common">Barber pole worm</name>
    <dbReference type="NCBI Taxonomy" id="6289"/>
    <lineage>
        <taxon>Eukaryota</taxon>
        <taxon>Metazoa</taxon>
        <taxon>Ecdysozoa</taxon>
        <taxon>Nematoda</taxon>
        <taxon>Chromadorea</taxon>
        <taxon>Rhabditida</taxon>
        <taxon>Rhabditina</taxon>
        <taxon>Rhabditomorpha</taxon>
        <taxon>Strongyloidea</taxon>
        <taxon>Trichostrongylidae</taxon>
        <taxon>Haemonchus</taxon>
    </lineage>
</organism>
<dbReference type="OrthoDB" id="10523764at2759"/>
<evidence type="ECO:0000313" key="2">
    <source>
        <dbReference type="WBParaSite" id="HCON_00117130-00001"/>
    </source>
</evidence>
<reference evidence="2" key="1">
    <citation type="submission" date="2020-12" db="UniProtKB">
        <authorList>
            <consortium name="WormBaseParasite"/>
        </authorList>
    </citation>
    <scope>IDENTIFICATION</scope>
    <source>
        <strain evidence="2">MHco3</strain>
    </source>
</reference>
<name>A0A7I4YMR5_HAECO</name>
<dbReference type="WBParaSite" id="HCON_00117130-00001">
    <property type="protein sequence ID" value="HCON_00117130-00001"/>
    <property type="gene ID" value="HCON_00117130"/>
</dbReference>
<dbReference type="Proteomes" id="UP000025227">
    <property type="component" value="Unplaced"/>
</dbReference>